<dbReference type="PANTHER" id="PTHR32024:SF2">
    <property type="entry name" value="TRK SYSTEM POTASSIUM UPTAKE PROTEIN TRKG-RELATED"/>
    <property type="match status" value="1"/>
</dbReference>
<evidence type="ECO:0000256" key="4">
    <source>
        <dbReference type="ARBA" id="ARBA00022475"/>
    </source>
</evidence>
<comment type="subcellular location">
    <subcellularLocation>
        <location evidence="1">Cell membrane</location>
        <topology evidence="1">Multi-pass membrane protein</topology>
    </subcellularLocation>
</comment>
<evidence type="ECO:0000313" key="10">
    <source>
        <dbReference type="EMBL" id="SVD16302.1"/>
    </source>
</evidence>
<reference evidence="10" key="1">
    <citation type="submission" date="2018-05" db="EMBL/GenBank/DDBJ databases">
        <authorList>
            <person name="Lanie J.A."/>
            <person name="Ng W.-L."/>
            <person name="Kazmierczak K.M."/>
            <person name="Andrzejewski T.M."/>
            <person name="Davidsen T.M."/>
            <person name="Wayne K.J."/>
            <person name="Tettelin H."/>
            <person name="Glass J.I."/>
            <person name="Rusch D."/>
            <person name="Podicherti R."/>
            <person name="Tsui H.-C.T."/>
            <person name="Winkler M.E."/>
        </authorList>
    </citation>
    <scope>NUCLEOTIDE SEQUENCE</scope>
</reference>
<evidence type="ECO:0000256" key="5">
    <source>
        <dbReference type="ARBA" id="ARBA00022692"/>
    </source>
</evidence>
<comment type="similarity">
    <text evidence="2">Belongs to the TrkH potassium transport family.</text>
</comment>
<keyword evidence="4" id="KW-1003">Cell membrane</keyword>
<feature type="transmembrane region" description="Helical" evidence="9">
    <location>
        <begin position="125"/>
        <end position="144"/>
    </location>
</feature>
<proteinExistence type="inferred from homology"/>
<feature type="transmembrane region" description="Helical" evidence="9">
    <location>
        <begin position="74"/>
        <end position="94"/>
    </location>
</feature>
<protein>
    <recommendedName>
        <fullName evidence="11">Potassium transporter</fullName>
    </recommendedName>
</protein>
<keyword evidence="6 9" id="KW-1133">Transmembrane helix</keyword>
<keyword evidence="5 9" id="KW-0812">Transmembrane</keyword>
<dbReference type="GO" id="GO:0008324">
    <property type="term" value="F:monoatomic cation transmembrane transporter activity"/>
    <property type="evidence" value="ECO:0007669"/>
    <property type="project" value="InterPro"/>
</dbReference>
<evidence type="ECO:0000256" key="3">
    <source>
        <dbReference type="ARBA" id="ARBA00022448"/>
    </source>
</evidence>
<evidence type="ECO:0000256" key="6">
    <source>
        <dbReference type="ARBA" id="ARBA00022989"/>
    </source>
</evidence>
<dbReference type="AlphaFoldDB" id="A0A382T3B9"/>
<dbReference type="PANTHER" id="PTHR32024">
    <property type="entry name" value="TRK SYSTEM POTASSIUM UPTAKE PROTEIN TRKG-RELATED"/>
    <property type="match status" value="1"/>
</dbReference>
<sequence length="305" mass="33679">QTKELRTRDGFIITVFFWTVLAIFGSFPFFLANIEGITYIDSLFESISGLTTTGSTVLTGLDSLPKSVLFYRQFLQWLGGMGIIVLAVAVLPLLGIGGMQLYKAETPGPLKGSKLTPRITETAKALWYVYLSMTVVCALFYKYFGMNAFDAICHAFSTVAIGGFSTHDESFAYFSSDGITYTAIVFMLLAGINFALHFTAWSKARVNHYLKDSEVRFYLSIILIAFFITFITLSIYQSPYEATSFKDTLFQVISIATTTGFMSAKYADWPLFIPFMLLFVAFVGACAGSTGGGIKAIRALVLIKQ</sequence>
<evidence type="ECO:0000256" key="7">
    <source>
        <dbReference type="ARBA" id="ARBA00023065"/>
    </source>
</evidence>
<evidence type="ECO:0000256" key="8">
    <source>
        <dbReference type="ARBA" id="ARBA00023136"/>
    </source>
</evidence>
<evidence type="ECO:0000256" key="9">
    <source>
        <dbReference type="SAM" id="Phobius"/>
    </source>
</evidence>
<dbReference type="GO" id="GO:0030001">
    <property type="term" value="P:metal ion transport"/>
    <property type="evidence" value="ECO:0007669"/>
    <property type="project" value="UniProtKB-ARBA"/>
</dbReference>
<feature type="non-terminal residue" evidence="10">
    <location>
        <position position="1"/>
    </location>
</feature>
<dbReference type="GO" id="GO:0005886">
    <property type="term" value="C:plasma membrane"/>
    <property type="evidence" value="ECO:0007669"/>
    <property type="project" value="UniProtKB-SubCell"/>
</dbReference>
<accession>A0A382T3B9</accession>
<feature type="non-terminal residue" evidence="10">
    <location>
        <position position="305"/>
    </location>
</feature>
<dbReference type="InterPro" id="IPR003445">
    <property type="entry name" value="Cat_transpt"/>
</dbReference>
<name>A0A382T3B9_9ZZZZ</name>
<evidence type="ECO:0008006" key="11">
    <source>
        <dbReference type="Google" id="ProtNLM"/>
    </source>
</evidence>
<gene>
    <name evidence="10" type="ORF">METZ01_LOCUS369156</name>
</gene>
<feature type="transmembrane region" description="Helical" evidence="9">
    <location>
        <begin position="178"/>
        <end position="196"/>
    </location>
</feature>
<evidence type="ECO:0000256" key="2">
    <source>
        <dbReference type="ARBA" id="ARBA00009137"/>
    </source>
</evidence>
<keyword evidence="7" id="KW-0406">Ion transport</keyword>
<keyword evidence="3" id="KW-0813">Transport</keyword>
<feature type="transmembrane region" description="Helical" evidence="9">
    <location>
        <begin position="217"/>
        <end position="236"/>
    </location>
</feature>
<feature type="transmembrane region" description="Helical" evidence="9">
    <location>
        <begin position="12"/>
        <end position="34"/>
    </location>
</feature>
<feature type="transmembrane region" description="Helical" evidence="9">
    <location>
        <begin position="271"/>
        <end position="294"/>
    </location>
</feature>
<evidence type="ECO:0000256" key="1">
    <source>
        <dbReference type="ARBA" id="ARBA00004651"/>
    </source>
</evidence>
<dbReference type="EMBL" id="UINC01133394">
    <property type="protein sequence ID" value="SVD16302.1"/>
    <property type="molecule type" value="Genomic_DNA"/>
</dbReference>
<keyword evidence="8 9" id="KW-0472">Membrane</keyword>
<dbReference type="Pfam" id="PF02386">
    <property type="entry name" value="TrkH"/>
    <property type="match status" value="1"/>
</dbReference>
<organism evidence="10">
    <name type="scientific">marine metagenome</name>
    <dbReference type="NCBI Taxonomy" id="408172"/>
    <lineage>
        <taxon>unclassified sequences</taxon>
        <taxon>metagenomes</taxon>
        <taxon>ecological metagenomes</taxon>
    </lineage>
</organism>